<evidence type="ECO:0000256" key="1">
    <source>
        <dbReference type="SAM" id="SignalP"/>
    </source>
</evidence>
<evidence type="ECO:0000313" key="3">
    <source>
        <dbReference type="Proteomes" id="UP000326944"/>
    </source>
</evidence>
<dbReference type="OrthoDB" id="5372886at2"/>
<dbReference type="KEGG" id="sulg:FJR48_02105"/>
<dbReference type="AlphaFoldDB" id="A0A5P8NYR6"/>
<keyword evidence="1" id="KW-0732">Signal</keyword>
<protein>
    <submittedName>
        <fullName evidence="2">Uncharacterized protein</fullName>
    </submittedName>
</protein>
<keyword evidence="3" id="KW-1185">Reference proteome</keyword>
<feature type="signal peptide" evidence="1">
    <location>
        <begin position="1"/>
        <end position="20"/>
    </location>
</feature>
<name>A0A5P8NYR6_9BACT</name>
<dbReference type="Proteomes" id="UP000326944">
    <property type="component" value="Chromosome"/>
</dbReference>
<organism evidence="2 3">
    <name type="scientific">Sulfurimonas lithotrophica</name>
    <dbReference type="NCBI Taxonomy" id="2590022"/>
    <lineage>
        <taxon>Bacteria</taxon>
        <taxon>Pseudomonadati</taxon>
        <taxon>Campylobacterota</taxon>
        <taxon>Epsilonproteobacteria</taxon>
        <taxon>Campylobacterales</taxon>
        <taxon>Sulfurimonadaceae</taxon>
        <taxon>Sulfurimonas</taxon>
    </lineage>
</organism>
<dbReference type="EMBL" id="CP043617">
    <property type="protein sequence ID" value="QFR48583.1"/>
    <property type="molecule type" value="Genomic_DNA"/>
</dbReference>
<proteinExistence type="predicted"/>
<dbReference type="RefSeq" id="WP_152306526.1">
    <property type="nucleotide sequence ID" value="NZ_CP043617.1"/>
</dbReference>
<feature type="chain" id="PRO_5024880596" evidence="1">
    <location>
        <begin position="21"/>
        <end position="278"/>
    </location>
</feature>
<accession>A0A5P8NYR6</accession>
<gene>
    <name evidence="2" type="ORF">FJR48_02105</name>
</gene>
<sequence>MNKITIFSILLVLLYTNICAKENTLSPFIGSTNYYISDKDKAYNLGIYFKSKDIKAVLENKKTIYSSDSNLSDFSQLSFAAKYDFYNKNNLNAYTAINLIHSSNSEYNGISSILVGLNKELRIFTLGTNLSYSHYSNTYVKSVIQVSPYIGFSFGDYKSLMGNFYTKIIFDSISPDSNVGGIKKDYSTYALSITHNKNNFQTLFEYWFKDHIFALHDDGLTIQNYEEVYENSLSLSVLYKFSYNMSFQLSYIKKDYRDYDEQSKSKLKNYMMFLYYKF</sequence>
<reference evidence="2 3" key="1">
    <citation type="submission" date="2019-09" db="EMBL/GenBank/DDBJ databases">
        <title>Sulfurimonas gotlandica sp. nov., a chemoautotrophic and psychrotolerant epsilonproteobacterium isolated from a pelagic redoxcline, and an emended description of the genus Sulfurimonas.</title>
        <authorList>
            <person name="Wang S."/>
            <person name="Jiang L."/>
            <person name="Shao S."/>
        </authorList>
    </citation>
    <scope>NUCLEOTIDE SEQUENCE [LARGE SCALE GENOMIC DNA]</scope>
    <source>
        <strain evidence="2 3">GYSZ_1</strain>
    </source>
</reference>
<evidence type="ECO:0000313" key="2">
    <source>
        <dbReference type="EMBL" id="QFR48583.1"/>
    </source>
</evidence>